<dbReference type="PANTHER" id="PTHR30518:SF2">
    <property type="entry name" value="ENDOLYTIC MUREIN TRANSGLYCOSYLASE"/>
    <property type="match status" value="1"/>
</dbReference>
<dbReference type="EC" id="4.2.2.29" evidence="7"/>
<dbReference type="AlphaFoldDB" id="A0A9D6QU35"/>
<dbReference type="GO" id="GO:0005886">
    <property type="term" value="C:plasma membrane"/>
    <property type="evidence" value="ECO:0007669"/>
    <property type="project" value="UniProtKB-SubCell"/>
</dbReference>
<evidence type="ECO:0000256" key="7">
    <source>
        <dbReference type="HAMAP-Rule" id="MF_02065"/>
    </source>
</evidence>
<dbReference type="Gene3D" id="3.30.1490.480">
    <property type="entry name" value="Endolytic murein transglycosylase"/>
    <property type="match status" value="1"/>
</dbReference>
<keyword evidence="4 7" id="KW-0472">Membrane</keyword>
<dbReference type="Proteomes" id="UP000808388">
    <property type="component" value="Unassembled WGS sequence"/>
</dbReference>
<comment type="catalytic activity">
    <reaction evidence="7">
        <text>a peptidoglycan chain = a peptidoglycan chain with N-acetyl-1,6-anhydromuramyl-[peptide] at the reducing end + a peptidoglycan chain with N-acetylglucosamine at the non-reducing end.</text>
        <dbReference type="EC" id="4.2.2.29"/>
    </reaction>
</comment>
<sequence length="365" mass="40380">MESEFGHPKTPPRAPLFWFWVITSAMGVILMLGFGWLVYEVYLPHTSFFGEKKIVIPASYGSRLIGDLLKQGGFIGSKWAFVTYATFKNQASSLKPGTYSFSENSTMIEILHNLVVGEPYANERFVVIPEGWNLGDIGHYLETENIVASKEFWRVAGYPAKDYTFALASSRPEDFSRDFPFLVGKNNGTGLEGYLFPDTYRVYRNATAEDIAKKMLANFKTKVIGAYGDEVLGQNKKLADIITVASLVEKEVRQDNDRAVVAGILWKRLSAGLPLQVDASLIYIRGVSGAPITARDKESLSRFNTYRYPGLPLGPISNPGISAITAALHPNNSPYLYYLSAPDGTTIFSKTLAEHNAAKAKFLGK</sequence>
<dbReference type="GO" id="GO:0071555">
    <property type="term" value="P:cell wall organization"/>
    <property type="evidence" value="ECO:0007669"/>
    <property type="project" value="UniProtKB-KW"/>
</dbReference>
<comment type="subcellular location">
    <subcellularLocation>
        <location evidence="7">Cell membrane</location>
        <topology evidence="7">Single-pass membrane protein</topology>
    </subcellularLocation>
</comment>
<feature type="transmembrane region" description="Helical" evidence="7">
    <location>
        <begin position="17"/>
        <end position="39"/>
    </location>
</feature>
<keyword evidence="5 7" id="KW-0456">Lyase</keyword>
<dbReference type="PANTHER" id="PTHR30518">
    <property type="entry name" value="ENDOLYTIC MUREIN TRANSGLYCOSYLASE"/>
    <property type="match status" value="1"/>
</dbReference>
<dbReference type="EMBL" id="JACQCQ010000009">
    <property type="protein sequence ID" value="MBI3627563.1"/>
    <property type="molecule type" value="Genomic_DNA"/>
</dbReference>
<evidence type="ECO:0000313" key="9">
    <source>
        <dbReference type="Proteomes" id="UP000808388"/>
    </source>
</evidence>
<dbReference type="GO" id="GO:0009252">
    <property type="term" value="P:peptidoglycan biosynthetic process"/>
    <property type="evidence" value="ECO:0007669"/>
    <property type="project" value="UniProtKB-UniRule"/>
</dbReference>
<protein>
    <recommendedName>
        <fullName evidence="7">Endolytic murein transglycosylase</fullName>
        <ecNumber evidence="7">4.2.2.29</ecNumber>
    </recommendedName>
    <alternativeName>
        <fullName evidence="7">Peptidoglycan lytic transglycosylase</fullName>
    </alternativeName>
    <alternativeName>
        <fullName evidence="7">Peptidoglycan polymerization terminase</fullName>
    </alternativeName>
</protein>
<evidence type="ECO:0000256" key="5">
    <source>
        <dbReference type="ARBA" id="ARBA00023239"/>
    </source>
</evidence>
<organism evidence="8 9">
    <name type="scientific">Candidatus Sungiibacteriota bacterium</name>
    <dbReference type="NCBI Taxonomy" id="2750080"/>
    <lineage>
        <taxon>Bacteria</taxon>
        <taxon>Candidatus Sungiibacteriota</taxon>
    </lineage>
</organism>
<dbReference type="NCBIfam" id="TIGR00247">
    <property type="entry name" value="endolytic transglycosylase MltG"/>
    <property type="match status" value="1"/>
</dbReference>
<name>A0A9D6QU35_9BACT</name>
<evidence type="ECO:0000313" key="8">
    <source>
        <dbReference type="EMBL" id="MBI3627563.1"/>
    </source>
</evidence>
<evidence type="ECO:0000256" key="2">
    <source>
        <dbReference type="ARBA" id="ARBA00022692"/>
    </source>
</evidence>
<dbReference type="GO" id="GO:0008932">
    <property type="term" value="F:lytic endotransglycosylase activity"/>
    <property type="evidence" value="ECO:0007669"/>
    <property type="project" value="UniProtKB-UniRule"/>
</dbReference>
<keyword evidence="2 7" id="KW-0812">Transmembrane</keyword>
<reference evidence="8" key="1">
    <citation type="submission" date="2020-07" db="EMBL/GenBank/DDBJ databases">
        <title>Huge and variable diversity of episymbiotic CPR bacteria and DPANN archaea in groundwater ecosystems.</title>
        <authorList>
            <person name="He C.Y."/>
            <person name="Keren R."/>
            <person name="Whittaker M."/>
            <person name="Farag I.F."/>
            <person name="Doudna J."/>
            <person name="Cate J.H.D."/>
            <person name="Banfield J.F."/>
        </authorList>
    </citation>
    <scope>NUCLEOTIDE SEQUENCE</scope>
    <source>
        <strain evidence="8">NC_groundwater_972_Pr1_S-0.2um_49_27</strain>
    </source>
</reference>
<evidence type="ECO:0000256" key="3">
    <source>
        <dbReference type="ARBA" id="ARBA00022989"/>
    </source>
</evidence>
<keyword evidence="1 7" id="KW-1003">Cell membrane</keyword>
<comment type="caution">
    <text evidence="8">The sequence shown here is derived from an EMBL/GenBank/DDBJ whole genome shotgun (WGS) entry which is preliminary data.</text>
</comment>
<feature type="site" description="Important for catalytic activity" evidence="7">
    <location>
        <position position="251"/>
    </location>
</feature>
<dbReference type="Pfam" id="PF02618">
    <property type="entry name" value="YceG"/>
    <property type="match status" value="1"/>
</dbReference>
<keyword evidence="3 7" id="KW-1133">Transmembrane helix</keyword>
<evidence type="ECO:0000256" key="1">
    <source>
        <dbReference type="ARBA" id="ARBA00022475"/>
    </source>
</evidence>
<dbReference type="Gene3D" id="3.30.160.60">
    <property type="entry name" value="Classic Zinc Finger"/>
    <property type="match status" value="1"/>
</dbReference>
<gene>
    <name evidence="7 8" type="primary">mltG</name>
    <name evidence="8" type="ORF">HY220_02340</name>
</gene>
<keyword evidence="6 7" id="KW-0961">Cell wall biogenesis/degradation</keyword>
<proteinExistence type="inferred from homology"/>
<evidence type="ECO:0000256" key="4">
    <source>
        <dbReference type="ARBA" id="ARBA00023136"/>
    </source>
</evidence>
<evidence type="ECO:0000256" key="6">
    <source>
        <dbReference type="ARBA" id="ARBA00023316"/>
    </source>
</evidence>
<dbReference type="InterPro" id="IPR003770">
    <property type="entry name" value="MLTG-like"/>
</dbReference>
<dbReference type="HAMAP" id="MF_02065">
    <property type="entry name" value="MltG"/>
    <property type="match status" value="1"/>
</dbReference>
<comment type="similarity">
    <text evidence="7">Belongs to the transglycosylase MltG family.</text>
</comment>
<accession>A0A9D6QU35</accession>
<comment type="function">
    <text evidence="7">Functions as a peptidoglycan terminase that cleaves nascent peptidoglycan strands endolytically to terminate their elongation.</text>
</comment>